<name>A0A7C2XAQ3_9BACT</name>
<dbReference type="PANTHER" id="PTHR30535:SF34">
    <property type="entry name" value="MOLYBDATE-BINDING PROTEIN MOLA"/>
    <property type="match status" value="1"/>
</dbReference>
<dbReference type="SUPFAM" id="SSF53807">
    <property type="entry name" value="Helical backbone' metal receptor"/>
    <property type="match status" value="1"/>
</dbReference>
<dbReference type="Pfam" id="PF01497">
    <property type="entry name" value="Peripla_BP_2"/>
    <property type="match status" value="1"/>
</dbReference>
<dbReference type="GO" id="GO:0071281">
    <property type="term" value="P:cellular response to iron ion"/>
    <property type="evidence" value="ECO:0007669"/>
    <property type="project" value="TreeGrafter"/>
</dbReference>
<dbReference type="InterPro" id="IPR002491">
    <property type="entry name" value="ABC_transptr_periplasmic_BD"/>
</dbReference>
<sequence>MNVSIQRTMHGVHPFIILLFLLLPRMALAGAYPISFTDDGGQAILLRKPPEQVVSLVPSVTEMLLRLGVRDAVQGITHHSVLPPETANKAIVGGFLRPDLDRVAALQPEVIFYSDLQKEVKARFRDKAILIQLAPRSIEESFAHIRLLGRIFNREETADKIIAEEERQLAVIARKIEGIAAEQRPRVMRLMGRGDRVMAPGDDSFQNDYIRAAGGIAPIWGKNGNIITVTLAEWQRFNPQVLYGCGGDKEQLDMLQQPGWNEVEAIKNNRILFFPCDLTCRVATHPGYFVSWLAAEIHKREFGAPANFVLPERVVSRTPLQLELDYVAKAEIIESDIKDFRNKTVALTLKQPMRVISTLEGQRQGISTVANHYFPPPSWGLGHRQGLAALRASTQQVLGFSPESTAMLFTGANMDNLAVVKKSFKEMAVTALVTAGVESNAMRMGADTGLFYEPDSKAKSDKPGTINILLLTNMQLSAQAMSRAIITATEAKTAAMQDMDIRSAYSAPGHQATGTGTDNIIVVEGAGNPIESSGGHTKMGELMARAVHEGVQRAIRLQNGLVRERSIFKRLEERNSNWGVFFAPAPVRSDLEHLLLQPRYASFVASALAISDAYEQGLITDLTSFTAWCGAEAESIAGGPVDLSDTEAHQEMPLVIGKALAALVSGLKARTQHSVPGD</sequence>
<dbReference type="EMBL" id="DSDS01000152">
    <property type="protein sequence ID" value="HET98397.1"/>
    <property type="molecule type" value="Genomic_DNA"/>
</dbReference>
<feature type="domain" description="Fe/B12 periplasmic-binding" evidence="1">
    <location>
        <begin position="52"/>
        <end position="305"/>
    </location>
</feature>
<proteinExistence type="predicted"/>
<dbReference type="InterPro" id="IPR050902">
    <property type="entry name" value="ABC_Transporter_SBP"/>
</dbReference>
<dbReference type="Proteomes" id="UP000885986">
    <property type="component" value="Unassembled WGS sequence"/>
</dbReference>
<dbReference type="InterPro" id="IPR002808">
    <property type="entry name" value="AdoCbi_amidolase"/>
</dbReference>
<dbReference type="Pfam" id="PF01955">
    <property type="entry name" value="CbiZ"/>
    <property type="match status" value="1"/>
</dbReference>
<accession>A0A7C2XAQ3</accession>
<evidence type="ECO:0000313" key="2">
    <source>
        <dbReference type="EMBL" id="HET98397.1"/>
    </source>
</evidence>
<dbReference type="PROSITE" id="PS50983">
    <property type="entry name" value="FE_B12_PBP"/>
    <property type="match status" value="1"/>
</dbReference>
<dbReference type="AlphaFoldDB" id="A0A7C2XAQ3"/>
<organism evidence="2">
    <name type="scientific">Desulfurivibrio alkaliphilus</name>
    <dbReference type="NCBI Taxonomy" id="427923"/>
    <lineage>
        <taxon>Bacteria</taxon>
        <taxon>Pseudomonadati</taxon>
        <taxon>Thermodesulfobacteriota</taxon>
        <taxon>Desulfobulbia</taxon>
        <taxon>Desulfobulbales</taxon>
        <taxon>Desulfobulbaceae</taxon>
        <taxon>Desulfurivibrio</taxon>
    </lineage>
</organism>
<protein>
    <submittedName>
        <fullName evidence="2">Adenosylcobinamide amidohydrolase</fullName>
    </submittedName>
</protein>
<comment type="caution">
    <text evidence="2">The sequence shown here is derived from an EMBL/GenBank/DDBJ whole genome shotgun (WGS) entry which is preliminary data.</text>
</comment>
<dbReference type="Gene3D" id="3.40.50.1980">
    <property type="entry name" value="Nitrogenase molybdenum iron protein domain"/>
    <property type="match status" value="2"/>
</dbReference>
<gene>
    <name evidence="2" type="ORF">ENN98_06860</name>
</gene>
<reference evidence="2" key="1">
    <citation type="journal article" date="2020" name="mSystems">
        <title>Genome- and Community-Level Interaction Insights into Carbon Utilization and Element Cycling Functions of Hydrothermarchaeota in Hydrothermal Sediment.</title>
        <authorList>
            <person name="Zhou Z."/>
            <person name="Liu Y."/>
            <person name="Xu W."/>
            <person name="Pan J."/>
            <person name="Luo Z.H."/>
            <person name="Li M."/>
        </authorList>
    </citation>
    <scope>NUCLEOTIDE SEQUENCE [LARGE SCALE GENOMIC DNA]</scope>
    <source>
        <strain evidence="2">SpSt-1224</strain>
    </source>
</reference>
<evidence type="ECO:0000259" key="1">
    <source>
        <dbReference type="PROSITE" id="PS50983"/>
    </source>
</evidence>
<dbReference type="PANTHER" id="PTHR30535">
    <property type="entry name" value="VITAMIN B12-BINDING PROTEIN"/>
    <property type="match status" value="1"/>
</dbReference>